<sequence length="666" mass="75635">MCLRFRREEKSNFVRRVTATFGLGSPLHGRHVMREVIFAALAFNVKSLIGVDITSSFHECVKRHVRHVYDDIKDDTLLSRERLDAFMRETQGVEHIFLDSNDSKASKLKEYKFDEFFWLWSQNEAAWQAAGEKQKEQVDATHPISNYFISSSHNTYLEGNQWSSKSSAEAYRVVLRHGCRCIEIDVWNGPVPRTPSKSPNTGHKRHLSSGSLPRLAGELSARMSRHHSRSPSAVQTAFPPLDPRESGTTLDPKDPGDRLDKSRDSSRSNQRAEPVVTHHGTRTSTVGFREVCRAIRESAFERNPLPIIVSLEVGADKEQQEAMVDIMKEEWKGLLLDKHFDECHPGHRQPRLEELFNKILIKAKRLDDSRVEGEVERGRSISIPAINAKPPICEALAELAIYTHSEHFVDENSLGTCRTPSHIFSLSEDSFEALAEDTCQIHKILAHNRDFFMRIYPKASRFDSSNPDPSFHWRRGVQMVAMNWQTSDEGMMLNDAMFAGTNGWILKPSALRGGNMLTGVPQQRTLDLRITVLAGQFLPLPGDGGRSKSSSGFGITSDRKFRPRVKVELHVDRPHRSEVRETAAARTEHPDWGRDAKSLDFLEVKNVVEELSFVKFKVADGDVVAWACMRLDRLRPGYRCVELLHPAKREPCDGKLFVKVEKVLKD</sequence>
<keyword evidence="4 7" id="KW-0443">Lipid metabolism</keyword>
<dbReference type="PROSITE" id="PS50008">
    <property type="entry name" value="PIPLC_Y_DOMAIN"/>
    <property type="match status" value="1"/>
</dbReference>
<accession>A0AAN6PPA0</accession>
<evidence type="ECO:0000256" key="3">
    <source>
        <dbReference type="ARBA" id="ARBA00022963"/>
    </source>
</evidence>
<gene>
    <name evidence="10" type="ORF">C8A01DRAFT_32043</name>
</gene>
<organism evidence="10 11">
    <name type="scientific">Parachaetomium inaequale</name>
    <dbReference type="NCBI Taxonomy" id="2588326"/>
    <lineage>
        <taxon>Eukaryota</taxon>
        <taxon>Fungi</taxon>
        <taxon>Dikarya</taxon>
        <taxon>Ascomycota</taxon>
        <taxon>Pezizomycotina</taxon>
        <taxon>Sordariomycetes</taxon>
        <taxon>Sordariomycetidae</taxon>
        <taxon>Sordariales</taxon>
        <taxon>Chaetomiaceae</taxon>
        <taxon>Parachaetomium</taxon>
    </lineage>
</organism>
<dbReference type="InterPro" id="IPR001711">
    <property type="entry name" value="PLipase_C_Pinositol-sp_Y"/>
</dbReference>
<comment type="catalytic activity">
    <reaction evidence="1 7">
        <text>a 1,2-diacyl-sn-glycero-3-phospho-(1D-myo-inositol-4,5-bisphosphate) + H2O = 1D-myo-inositol 1,4,5-trisphosphate + a 1,2-diacyl-sn-glycerol + H(+)</text>
        <dbReference type="Rhea" id="RHEA:33179"/>
        <dbReference type="ChEBI" id="CHEBI:15377"/>
        <dbReference type="ChEBI" id="CHEBI:15378"/>
        <dbReference type="ChEBI" id="CHEBI:17815"/>
        <dbReference type="ChEBI" id="CHEBI:58456"/>
        <dbReference type="ChEBI" id="CHEBI:203600"/>
        <dbReference type="EC" id="3.1.4.11"/>
    </reaction>
</comment>
<dbReference type="GO" id="GO:0048015">
    <property type="term" value="P:phosphatidylinositol-mediated signaling"/>
    <property type="evidence" value="ECO:0007669"/>
    <property type="project" value="TreeGrafter"/>
</dbReference>
<dbReference type="Gene3D" id="2.60.40.150">
    <property type="entry name" value="C2 domain"/>
    <property type="match status" value="1"/>
</dbReference>
<dbReference type="SUPFAM" id="SSF51695">
    <property type="entry name" value="PLC-like phosphodiesterases"/>
    <property type="match status" value="1"/>
</dbReference>
<dbReference type="InterPro" id="IPR000909">
    <property type="entry name" value="PLipase_C_PInositol-sp_X_dom"/>
</dbReference>
<keyword evidence="5" id="KW-0807">Transducer</keyword>
<dbReference type="Proteomes" id="UP001303115">
    <property type="component" value="Unassembled WGS sequence"/>
</dbReference>
<dbReference type="PROSITE" id="PS50007">
    <property type="entry name" value="PIPLC_X_DOMAIN"/>
    <property type="match status" value="1"/>
</dbReference>
<evidence type="ECO:0000256" key="7">
    <source>
        <dbReference type="RuleBase" id="RU361133"/>
    </source>
</evidence>
<dbReference type="GO" id="GO:0016042">
    <property type="term" value="P:lipid catabolic process"/>
    <property type="evidence" value="ECO:0007669"/>
    <property type="project" value="UniProtKB-KW"/>
</dbReference>
<feature type="domain" description="PI-PLC Y-box" evidence="9">
    <location>
        <begin position="396"/>
        <end position="512"/>
    </location>
</feature>
<dbReference type="PANTHER" id="PTHR10336">
    <property type="entry name" value="PHOSPHOINOSITIDE-SPECIFIC PHOSPHOLIPASE C FAMILY PROTEIN"/>
    <property type="match status" value="1"/>
</dbReference>
<protein>
    <recommendedName>
        <fullName evidence="7">Phosphoinositide phospholipase C</fullName>
        <ecNumber evidence="7">3.1.4.11</ecNumber>
    </recommendedName>
</protein>
<dbReference type="InterPro" id="IPR001192">
    <property type="entry name" value="PI-PLC_fam"/>
</dbReference>
<evidence type="ECO:0000313" key="10">
    <source>
        <dbReference type="EMBL" id="KAK4043725.1"/>
    </source>
</evidence>
<dbReference type="CDD" id="cd08598">
    <property type="entry name" value="PI-PLC1c_yeast"/>
    <property type="match status" value="1"/>
</dbReference>
<dbReference type="SUPFAM" id="SSF49562">
    <property type="entry name" value="C2 domain (Calcium/lipid-binding domain, CaLB)"/>
    <property type="match status" value="1"/>
</dbReference>
<dbReference type="PRINTS" id="PR00390">
    <property type="entry name" value="PHPHLIPASEC"/>
</dbReference>
<keyword evidence="11" id="KW-1185">Reference proteome</keyword>
<dbReference type="EC" id="3.1.4.11" evidence="7"/>
<dbReference type="PANTHER" id="PTHR10336:SF82">
    <property type="entry name" value="PHOSPHOINOSITIDE PHOSPHOLIPASE C"/>
    <property type="match status" value="1"/>
</dbReference>
<dbReference type="Pfam" id="PF00388">
    <property type="entry name" value="PI-PLC-X"/>
    <property type="match status" value="1"/>
</dbReference>
<evidence type="ECO:0000256" key="4">
    <source>
        <dbReference type="ARBA" id="ARBA00023098"/>
    </source>
</evidence>
<keyword evidence="3 7" id="KW-0442">Lipid degradation</keyword>
<dbReference type="InterPro" id="IPR017946">
    <property type="entry name" value="PLC-like_Pdiesterase_TIM-brl"/>
</dbReference>
<evidence type="ECO:0000259" key="9">
    <source>
        <dbReference type="PROSITE" id="PS50008"/>
    </source>
</evidence>
<comment type="caution">
    <text evidence="10">The sequence shown here is derived from an EMBL/GenBank/DDBJ whole genome shotgun (WGS) entry which is preliminary data.</text>
</comment>
<keyword evidence="2 7" id="KW-0378">Hydrolase</keyword>
<dbReference type="FunFam" id="3.20.20.190:FF:000039">
    <property type="entry name" value="Phosphoinositide phospholipase C"/>
    <property type="match status" value="1"/>
</dbReference>
<evidence type="ECO:0000256" key="1">
    <source>
        <dbReference type="ARBA" id="ARBA00001195"/>
    </source>
</evidence>
<dbReference type="Gene3D" id="3.20.20.190">
    <property type="entry name" value="Phosphatidylinositol (PI) phosphodiesterase"/>
    <property type="match status" value="2"/>
</dbReference>
<evidence type="ECO:0000256" key="5">
    <source>
        <dbReference type="ARBA" id="ARBA00023224"/>
    </source>
</evidence>
<reference evidence="11" key="1">
    <citation type="journal article" date="2023" name="Mol. Phylogenet. Evol.">
        <title>Genome-scale phylogeny and comparative genomics of the fungal order Sordariales.</title>
        <authorList>
            <person name="Hensen N."/>
            <person name="Bonometti L."/>
            <person name="Westerberg I."/>
            <person name="Brannstrom I.O."/>
            <person name="Guillou S."/>
            <person name="Cros-Aarteil S."/>
            <person name="Calhoun S."/>
            <person name="Haridas S."/>
            <person name="Kuo A."/>
            <person name="Mondo S."/>
            <person name="Pangilinan J."/>
            <person name="Riley R."/>
            <person name="LaButti K."/>
            <person name="Andreopoulos B."/>
            <person name="Lipzen A."/>
            <person name="Chen C."/>
            <person name="Yan M."/>
            <person name="Daum C."/>
            <person name="Ng V."/>
            <person name="Clum A."/>
            <person name="Steindorff A."/>
            <person name="Ohm R.A."/>
            <person name="Martin F."/>
            <person name="Silar P."/>
            <person name="Natvig D.O."/>
            <person name="Lalanne C."/>
            <person name="Gautier V."/>
            <person name="Ament-Velasquez S.L."/>
            <person name="Kruys A."/>
            <person name="Hutchinson M.I."/>
            <person name="Powell A.J."/>
            <person name="Barry K."/>
            <person name="Miller A.N."/>
            <person name="Grigoriev I.V."/>
            <person name="Debuchy R."/>
            <person name="Gladieux P."/>
            <person name="Hiltunen Thoren M."/>
            <person name="Johannesson H."/>
        </authorList>
    </citation>
    <scope>NUCLEOTIDE SEQUENCE [LARGE SCALE GENOMIC DNA]</scope>
    <source>
        <strain evidence="11">CBS 284.82</strain>
    </source>
</reference>
<evidence type="ECO:0000256" key="2">
    <source>
        <dbReference type="ARBA" id="ARBA00022801"/>
    </source>
</evidence>
<dbReference type="SMART" id="SM00148">
    <property type="entry name" value="PLCXc"/>
    <property type="match status" value="1"/>
</dbReference>
<dbReference type="Pfam" id="PF00387">
    <property type="entry name" value="PI-PLC-Y"/>
    <property type="match status" value="1"/>
</dbReference>
<dbReference type="GO" id="GO:0004435">
    <property type="term" value="F:phosphatidylinositol-4,5-bisphosphate phospholipase C activity"/>
    <property type="evidence" value="ECO:0007669"/>
    <property type="project" value="UniProtKB-EC"/>
</dbReference>
<dbReference type="SMART" id="SM00149">
    <property type="entry name" value="PLCYc"/>
    <property type="match status" value="1"/>
</dbReference>
<dbReference type="AlphaFoldDB" id="A0AAN6PPA0"/>
<evidence type="ECO:0000256" key="6">
    <source>
        <dbReference type="ARBA" id="ARBA00059664"/>
    </source>
</evidence>
<name>A0AAN6PPA0_9PEZI</name>
<dbReference type="GO" id="GO:0051209">
    <property type="term" value="P:release of sequestered calcium ion into cytosol"/>
    <property type="evidence" value="ECO:0007669"/>
    <property type="project" value="TreeGrafter"/>
</dbReference>
<comment type="function">
    <text evidence="6">The production of the second messenger molecules diacylglycerol (DAG) and inositol 1,4,5-trisphosphate (IP3) is mediated by activated phosphatidylinositol-specific phospholipase C enzymes.</text>
</comment>
<dbReference type="InterPro" id="IPR035892">
    <property type="entry name" value="C2_domain_sf"/>
</dbReference>
<dbReference type="CDD" id="cd00275">
    <property type="entry name" value="C2_PLC_like"/>
    <property type="match status" value="1"/>
</dbReference>
<proteinExistence type="predicted"/>
<evidence type="ECO:0000256" key="8">
    <source>
        <dbReference type="SAM" id="MobiDB-lite"/>
    </source>
</evidence>
<feature type="compositionally biased region" description="Basic and acidic residues" evidence="8">
    <location>
        <begin position="251"/>
        <end position="266"/>
    </location>
</feature>
<dbReference type="EMBL" id="MU854324">
    <property type="protein sequence ID" value="KAK4043725.1"/>
    <property type="molecule type" value="Genomic_DNA"/>
</dbReference>
<feature type="region of interest" description="Disordered" evidence="8">
    <location>
        <begin position="190"/>
        <end position="283"/>
    </location>
</feature>
<evidence type="ECO:0000313" key="11">
    <source>
        <dbReference type="Proteomes" id="UP001303115"/>
    </source>
</evidence>